<name>A0A2W1EGE0_9PLEO</name>
<dbReference type="AlphaFoldDB" id="A0A2W1EGE0"/>
<dbReference type="EMBL" id="NQIK02000008">
    <property type="protein sequence ID" value="KAF7567059.1"/>
    <property type="molecule type" value="Genomic_DNA"/>
</dbReference>
<proteinExistence type="predicted"/>
<evidence type="ECO:0000313" key="3">
    <source>
        <dbReference type="Proteomes" id="UP000245464"/>
    </source>
</evidence>
<keyword evidence="4" id="KW-1185">Reference proteome</keyword>
<organism evidence="1 3">
    <name type="scientific">Pyrenophora tritici-repentis</name>
    <dbReference type="NCBI Taxonomy" id="45151"/>
    <lineage>
        <taxon>Eukaryota</taxon>
        <taxon>Fungi</taxon>
        <taxon>Dikarya</taxon>
        <taxon>Ascomycota</taxon>
        <taxon>Pezizomycotina</taxon>
        <taxon>Dothideomycetes</taxon>
        <taxon>Pleosporomycetidae</taxon>
        <taxon>Pleosporales</taxon>
        <taxon>Pleosporineae</taxon>
        <taxon>Pleosporaceae</taxon>
        <taxon>Pyrenophora</taxon>
    </lineage>
</organism>
<gene>
    <name evidence="2" type="ORF">Ptr86124_005710</name>
    <name evidence="1" type="ORF">PtrM4_136500</name>
</gene>
<dbReference type="EMBL" id="NRDI02000006">
    <property type="protein sequence ID" value="KAI1515709.1"/>
    <property type="molecule type" value="Genomic_DNA"/>
</dbReference>
<reference evidence="1" key="1">
    <citation type="journal article" date="2018" name="BMC Genomics">
        <title>Comparative genomics of the wheat fungal pathogen Pyrenophora tritici-repentis reveals chromosomal variations and genome plasticity.</title>
        <authorList>
            <person name="Moolhuijzen P."/>
            <person name="See P.T."/>
            <person name="Hane J.K."/>
            <person name="Shi G."/>
            <person name="Liu Z."/>
            <person name="Oliver R.P."/>
            <person name="Moffat C.S."/>
        </authorList>
    </citation>
    <scope>NUCLEOTIDE SEQUENCE [LARGE SCALE GENOMIC DNA]</scope>
    <source>
        <strain evidence="1">M4</strain>
    </source>
</reference>
<reference evidence="2" key="2">
    <citation type="submission" date="2021-05" db="EMBL/GenBank/DDBJ databases">
        <authorList>
            <person name="Moolhuijzen P.M."/>
            <person name="Moffat C.S."/>
        </authorList>
    </citation>
    <scope>NUCLEOTIDE SEQUENCE</scope>
    <source>
        <strain evidence="2">86-124</strain>
    </source>
</reference>
<protein>
    <submittedName>
        <fullName evidence="1">Uncharacterized protein</fullName>
    </submittedName>
</protein>
<dbReference type="Proteomes" id="UP000245464">
    <property type="component" value="Chromosome 8"/>
</dbReference>
<evidence type="ECO:0000313" key="2">
    <source>
        <dbReference type="EMBL" id="KAI1515709.1"/>
    </source>
</evidence>
<accession>A0A2W1EGE0</accession>
<evidence type="ECO:0000313" key="4">
    <source>
        <dbReference type="Proteomes" id="UP000249757"/>
    </source>
</evidence>
<dbReference type="Proteomes" id="UP000249757">
    <property type="component" value="Unassembled WGS sequence"/>
</dbReference>
<reference evidence="2" key="3">
    <citation type="journal article" date="2022" name="bioRxiv">
        <title>A global pangenome for the wheat fungal pathogen Pyrenophora tritici-repentis and prediction of effector protein structural homology.</title>
        <authorList>
            <person name="Moolhuijzen P."/>
            <person name="See P.T."/>
            <person name="Shi G."/>
            <person name="Powell H.R."/>
            <person name="Cockram J."/>
            <person name="Jorgensen L.N."/>
            <person name="Benslimane H."/>
            <person name="Strelkov S.E."/>
            <person name="Turner J."/>
            <person name="Liu Z."/>
            <person name="Moffat C.S."/>
        </authorList>
    </citation>
    <scope>NUCLEOTIDE SEQUENCE</scope>
    <source>
        <strain evidence="2">86-124</strain>
    </source>
</reference>
<reference evidence="4" key="4">
    <citation type="journal article" date="2022" name="Microb. Genom.">
        <title>A global pangenome for the wheat fungal pathogen Pyrenophora tritici-repentis and prediction of effector protein structural homology.</title>
        <authorList>
            <person name="Moolhuijzen P.M."/>
            <person name="See P.T."/>
            <person name="Shi G."/>
            <person name="Powell H.R."/>
            <person name="Cockram J."/>
            <person name="Jorgensen L.N."/>
            <person name="Benslimane H."/>
            <person name="Strelkov S.E."/>
            <person name="Turner J."/>
            <person name="Liu Z."/>
            <person name="Moffat C.S."/>
        </authorList>
    </citation>
    <scope>NUCLEOTIDE SEQUENCE [LARGE SCALE GENOMIC DNA]</scope>
</reference>
<sequence length="77" mass="8344">MAKYTNTVLQLGTWVGAEIGTAADTTSTTVLNTVARLNPFVQAMTNAITRHGMDSYSRIEDLANESLQAWQALDANI</sequence>
<evidence type="ECO:0000313" key="1">
    <source>
        <dbReference type="EMBL" id="KAF7567059.1"/>
    </source>
</evidence>
<comment type="caution">
    <text evidence="1">The sequence shown here is derived from an EMBL/GenBank/DDBJ whole genome shotgun (WGS) entry which is preliminary data.</text>
</comment>